<reference evidence="4" key="1">
    <citation type="submission" date="2025-08" db="UniProtKB">
        <authorList>
            <consortium name="RefSeq"/>
        </authorList>
    </citation>
    <scope>IDENTIFICATION</scope>
    <source>
        <tissue evidence="4">Leaves</tissue>
    </source>
</reference>
<dbReference type="GeneID" id="108980503"/>
<accession>A0A2I4DIK7</accession>
<evidence type="ECO:0000313" key="3">
    <source>
        <dbReference type="Proteomes" id="UP000235220"/>
    </source>
</evidence>
<name>A0A2I4DIK7_JUGRE</name>
<dbReference type="OrthoDB" id="600964at2759"/>
<evidence type="ECO:0000259" key="2">
    <source>
        <dbReference type="Pfam" id="PF03478"/>
    </source>
</evidence>
<dbReference type="Proteomes" id="UP000235220">
    <property type="component" value="Chromosome 8"/>
</dbReference>
<gene>
    <name evidence="4" type="primary">LOC108980503</name>
</gene>
<evidence type="ECO:0000259" key="1">
    <source>
        <dbReference type="Pfam" id="PF00646"/>
    </source>
</evidence>
<feature type="domain" description="KIB1-4 beta-propeller" evidence="2">
    <location>
        <begin position="69"/>
        <end position="361"/>
    </location>
</feature>
<dbReference type="Pfam" id="PF00646">
    <property type="entry name" value="F-box"/>
    <property type="match status" value="1"/>
</dbReference>
<dbReference type="RefSeq" id="XP_018806984.1">
    <property type="nucleotide sequence ID" value="XM_018951439.2"/>
</dbReference>
<dbReference type="InterPro" id="IPR005174">
    <property type="entry name" value="KIB1-4_b-propeller"/>
</dbReference>
<organism evidence="3 4">
    <name type="scientific">Juglans regia</name>
    <name type="common">English walnut</name>
    <dbReference type="NCBI Taxonomy" id="51240"/>
    <lineage>
        <taxon>Eukaryota</taxon>
        <taxon>Viridiplantae</taxon>
        <taxon>Streptophyta</taxon>
        <taxon>Embryophyta</taxon>
        <taxon>Tracheophyta</taxon>
        <taxon>Spermatophyta</taxon>
        <taxon>Magnoliopsida</taxon>
        <taxon>eudicotyledons</taxon>
        <taxon>Gunneridae</taxon>
        <taxon>Pentapetalae</taxon>
        <taxon>rosids</taxon>
        <taxon>fabids</taxon>
        <taxon>Fagales</taxon>
        <taxon>Juglandaceae</taxon>
        <taxon>Juglans</taxon>
    </lineage>
</organism>
<keyword evidence="3" id="KW-1185">Reference proteome</keyword>
<dbReference type="Gramene" id="Jr08_09080_p1">
    <property type="protein sequence ID" value="cds.Jr08_09080_p1"/>
    <property type="gene ID" value="Jr08_09080"/>
</dbReference>
<feature type="domain" description="F-box" evidence="1">
    <location>
        <begin position="5"/>
        <end position="40"/>
    </location>
</feature>
<sequence length="393" mass="44529">MAVDWTQLPGELLESISNNLTIYADYLRFRSVCHCWRSSVPKTPRHLPPQLPWLMLPHTRSQSQSHRAFFDVSAQKIRLLKYPESSHRKRCCGSSHGWLVIMDETPAILLINPLTRAKVQLPPLSTFPIVLSFNYYEIGKEYALTTPSGDIYRCSLREMRDSFIKKVILSVSPAGDNNFIALAILNLTGDLAFCKNGDQSWTFIHDAKFFSEDVIYHKELFYAVDKNGAIAVCDVSGASPRVSIIETPSQFGGDIQYLVNSEDDDELLLVTRYLDLVYDNVDLNAFFKSVKFEVFRINWNGPLWERVTSLGNRTLFVGGNSSLSLSTSDFPACSGNCIYFTDDYCEFNEEFAFGDYDLGIFKLCDGSIEPLPCYRRSSHSQIQGPPIWVTPNP</sequence>
<dbReference type="Pfam" id="PF03478">
    <property type="entry name" value="Beta-prop_KIB1-4"/>
    <property type="match status" value="1"/>
</dbReference>
<protein>
    <submittedName>
        <fullName evidence="4">F-box protein SKIP23-like</fullName>
    </submittedName>
</protein>
<dbReference type="InterPro" id="IPR050942">
    <property type="entry name" value="F-box_BR-signaling"/>
</dbReference>
<dbReference type="Gene3D" id="1.20.1280.50">
    <property type="match status" value="1"/>
</dbReference>
<dbReference type="PANTHER" id="PTHR44259:SF114">
    <property type="entry name" value="OS06G0707300 PROTEIN"/>
    <property type="match status" value="1"/>
</dbReference>
<dbReference type="KEGG" id="jre:108980503"/>
<dbReference type="InterPro" id="IPR001810">
    <property type="entry name" value="F-box_dom"/>
</dbReference>
<evidence type="ECO:0000313" key="4">
    <source>
        <dbReference type="RefSeq" id="XP_018806984.1"/>
    </source>
</evidence>
<dbReference type="PANTHER" id="PTHR44259">
    <property type="entry name" value="OS07G0183000 PROTEIN-RELATED"/>
    <property type="match status" value="1"/>
</dbReference>
<dbReference type="STRING" id="51240.A0A2I4DIK7"/>
<dbReference type="AlphaFoldDB" id="A0A2I4DIK7"/>
<proteinExistence type="predicted"/>